<accession>A0A383RAC3</accession>
<dbReference type="RefSeq" id="WP_138185544.1">
    <property type="nucleotide sequence ID" value="NZ_LS992241.1"/>
</dbReference>
<dbReference type="PANTHER" id="PTHR30204:SF94">
    <property type="entry name" value="HEAVY METAL-DEPENDENT TRANSCRIPTIONAL REGULATOR HI_0293-RELATED"/>
    <property type="match status" value="1"/>
</dbReference>
<keyword evidence="1" id="KW-0805">Transcription regulation</keyword>
<gene>
    <name evidence="5" type="ORF">PBLR_11876</name>
</gene>
<dbReference type="SUPFAM" id="SSF46955">
    <property type="entry name" value="Putative DNA-binding domain"/>
    <property type="match status" value="1"/>
</dbReference>
<dbReference type="Pfam" id="PF00376">
    <property type="entry name" value="MerR"/>
    <property type="match status" value="1"/>
</dbReference>
<dbReference type="InterPro" id="IPR000551">
    <property type="entry name" value="MerR-type_HTH_dom"/>
</dbReference>
<evidence type="ECO:0000256" key="2">
    <source>
        <dbReference type="ARBA" id="ARBA00023125"/>
    </source>
</evidence>
<dbReference type="Gene3D" id="1.10.1660.10">
    <property type="match status" value="1"/>
</dbReference>
<protein>
    <submittedName>
        <fullName evidence="5">Heavy metal-dependent transcription regulator 2</fullName>
    </submittedName>
</protein>
<sequence length="59" mass="6830">MLIRELSKLTGVSLRSLRYYEQKQLLSPARSENGYRIYEDIDSDTFRILCTSQGVQVTS</sequence>
<feature type="domain" description="HTH merR-type" evidence="4">
    <location>
        <begin position="1"/>
        <end position="40"/>
    </location>
</feature>
<dbReference type="InterPro" id="IPR047057">
    <property type="entry name" value="MerR_fam"/>
</dbReference>
<dbReference type="GO" id="GO:0003700">
    <property type="term" value="F:DNA-binding transcription factor activity"/>
    <property type="evidence" value="ECO:0007669"/>
    <property type="project" value="InterPro"/>
</dbReference>
<evidence type="ECO:0000256" key="3">
    <source>
        <dbReference type="ARBA" id="ARBA00023163"/>
    </source>
</evidence>
<reference evidence="6" key="1">
    <citation type="submission" date="2018-08" db="EMBL/GenBank/DDBJ databases">
        <authorList>
            <person name="Chevrot R."/>
        </authorList>
    </citation>
    <scope>NUCLEOTIDE SEQUENCE [LARGE SCALE GENOMIC DNA]</scope>
</reference>
<name>A0A383RAC3_PAEAL</name>
<organism evidence="5 6">
    <name type="scientific">Paenibacillus alvei</name>
    <name type="common">Bacillus alvei</name>
    <dbReference type="NCBI Taxonomy" id="44250"/>
    <lineage>
        <taxon>Bacteria</taxon>
        <taxon>Bacillati</taxon>
        <taxon>Bacillota</taxon>
        <taxon>Bacilli</taxon>
        <taxon>Bacillales</taxon>
        <taxon>Paenibacillaceae</taxon>
        <taxon>Paenibacillus</taxon>
    </lineage>
</organism>
<evidence type="ECO:0000256" key="1">
    <source>
        <dbReference type="ARBA" id="ARBA00023015"/>
    </source>
</evidence>
<dbReference type="PANTHER" id="PTHR30204">
    <property type="entry name" value="REDOX-CYCLING DRUG-SENSING TRANSCRIPTIONAL ACTIVATOR SOXR"/>
    <property type="match status" value="1"/>
</dbReference>
<evidence type="ECO:0000259" key="4">
    <source>
        <dbReference type="PROSITE" id="PS50937"/>
    </source>
</evidence>
<dbReference type="SMART" id="SM00422">
    <property type="entry name" value="HTH_MERR"/>
    <property type="match status" value="1"/>
</dbReference>
<dbReference type="Proteomes" id="UP000304148">
    <property type="component" value="Chromosome"/>
</dbReference>
<dbReference type="EMBL" id="LS992241">
    <property type="protein sequence ID" value="SYX83454.1"/>
    <property type="molecule type" value="Genomic_DNA"/>
</dbReference>
<keyword evidence="2" id="KW-0238">DNA-binding</keyword>
<dbReference type="InterPro" id="IPR009061">
    <property type="entry name" value="DNA-bd_dom_put_sf"/>
</dbReference>
<keyword evidence="3" id="KW-0804">Transcription</keyword>
<proteinExistence type="predicted"/>
<evidence type="ECO:0000313" key="6">
    <source>
        <dbReference type="Proteomes" id="UP000304148"/>
    </source>
</evidence>
<dbReference type="PROSITE" id="PS50937">
    <property type="entry name" value="HTH_MERR_2"/>
    <property type="match status" value="1"/>
</dbReference>
<evidence type="ECO:0000313" key="5">
    <source>
        <dbReference type="EMBL" id="SYX83454.1"/>
    </source>
</evidence>
<dbReference type="GO" id="GO:0003677">
    <property type="term" value="F:DNA binding"/>
    <property type="evidence" value="ECO:0007669"/>
    <property type="project" value="UniProtKB-KW"/>
</dbReference>
<dbReference type="AlphaFoldDB" id="A0A383RAC3"/>